<protein>
    <submittedName>
        <fullName evidence="1">Uncharacterized protein</fullName>
    </submittedName>
</protein>
<dbReference type="GeneID" id="79266865"/>
<keyword evidence="2" id="KW-1185">Reference proteome</keyword>
<dbReference type="RefSeq" id="WP_276233315.1">
    <property type="nucleotide sequence ID" value="NZ_CP119802.1"/>
</dbReference>
<sequence>MSELTVEVVHVVAPDELDEYDLDPALRERADGRYLLVGRKGGSPSLGERVWAFLRRSPIEAVTLVADEGAEEGEELTVEAAETDTPGVYEVR</sequence>
<organism evidence="1 2">
    <name type="scientific">Halosegnis marinus</name>
    <dbReference type="NCBI Taxonomy" id="3034023"/>
    <lineage>
        <taxon>Archaea</taxon>
        <taxon>Methanobacteriati</taxon>
        <taxon>Methanobacteriota</taxon>
        <taxon>Stenosarchaea group</taxon>
        <taxon>Halobacteria</taxon>
        <taxon>Halobacteriales</taxon>
        <taxon>Natronomonadaceae</taxon>
        <taxon>Halosegnis</taxon>
    </lineage>
</organism>
<dbReference type="InterPro" id="IPR055948">
    <property type="entry name" value="DUF7526"/>
</dbReference>
<dbReference type="EMBL" id="JBHTAP010000001">
    <property type="protein sequence ID" value="MFC7235180.1"/>
    <property type="molecule type" value="Genomic_DNA"/>
</dbReference>
<evidence type="ECO:0000313" key="2">
    <source>
        <dbReference type="Proteomes" id="UP001596398"/>
    </source>
</evidence>
<gene>
    <name evidence="1" type="ORF">ACFQJ4_07610</name>
</gene>
<accession>A0ABD5ZP08</accession>
<name>A0ABD5ZP08_9EURY</name>
<evidence type="ECO:0000313" key="1">
    <source>
        <dbReference type="EMBL" id="MFC7235180.1"/>
    </source>
</evidence>
<dbReference type="Pfam" id="PF24370">
    <property type="entry name" value="DUF7526"/>
    <property type="match status" value="1"/>
</dbReference>
<dbReference type="AlphaFoldDB" id="A0ABD5ZP08"/>
<reference evidence="1 2" key="1">
    <citation type="journal article" date="2019" name="Int. J. Syst. Evol. Microbiol.">
        <title>The Global Catalogue of Microorganisms (GCM) 10K type strain sequencing project: providing services to taxonomists for standard genome sequencing and annotation.</title>
        <authorList>
            <consortium name="The Broad Institute Genomics Platform"/>
            <consortium name="The Broad Institute Genome Sequencing Center for Infectious Disease"/>
            <person name="Wu L."/>
            <person name="Ma J."/>
        </authorList>
    </citation>
    <scope>NUCLEOTIDE SEQUENCE [LARGE SCALE GENOMIC DNA]</scope>
    <source>
        <strain evidence="1 2">DT85</strain>
    </source>
</reference>
<proteinExistence type="predicted"/>
<dbReference type="Proteomes" id="UP001596398">
    <property type="component" value="Unassembled WGS sequence"/>
</dbReference>
<comment type="caution">
    <text evidence="1">The sequence shown here is derived from an EMBL/GenBank/DDBJ whole genome shotgun (WGS) entry which is preliminary data.</text>
</comment>